<name>A0A5B6WR44_9ROSI</name>
<keyword evidence="2" id="KW-1185">Reference proteome</keyword>
<dbReference type="AlphaFoldDB" id="A0A5B6WR44"/>
<organism evidence="1 2">
    <name type="scientific">Gossypium australe</name>
    <dbReference type="NCBI Taxonomy" id="47621"/>
    <lineage>
        <taxon>Eukaryota</taxon>
        <taxon>Viridiplantae</taxon>
        <taxon>Streptophyta</taxon>
        <taxon>Embryophyta</taxon>
        <taxon>Tracheophyta</taxon>
        <taxon>Spermatophyta</taxon>
        <taxon>Magnoliopsida</taxon>
        <taxon>eudicotyledons</taxon>
        <taxon>Gunneridae</taxon>
        <taxon>Pentapetalae</taxon>
        <taxon>rosids</taxon>
        <taxon>malvids</taxon>
        <taxon>Malvales</taxon>
        <taxon>Malvaceae</taxon>
        <taxon>Malvoideae</taxon>
        <taxon>Gossypium</taxon>
    </lineage>
</organism>
<gene>
    <name evidence="1" type="ORF">EPI10_005832</name>
</gene>
<evidence type="ECO:0000313" key="1">
    <source>
        <dbReference type="EMBL" id="KAA3483684.1"/>
    </source>
</evidence>
<comment type="caution">
    <text evidence="1">The sequence shown here is derived from an EMBL/GenBank/DDBJ whole genome shotgun (WGS) entry which is preliminary data.</text>
</comment>
<reference evidence="1" key="1">
    <citation type="submission" date="2019-08" db="EMBL/GenBank/DDBJ databases">
        <authorList>
            <person name="Liu F."/>
        </authorList>
    </citation>
    <scope>NUCLEOTIDE SEQUENCE [LARGE SCALE GENOMIC DNA]</scope>
    <source>
        <strain evidence="1">PA1801</strain>
        <tissue evidence="1">Leaf</tissue>
    </source>
</reference>
<evidence type="ECO:0000313" key="2">
    <source>
        <dbReference type="Proteomes" id="UP000325315"/>
    </source>
</evidence>
<accession>A0A5B6WR44</accession>
<protein>
    <submittedName>
        <fullName evidence="1">Uncharacterized protein</fullName>
    </submittedName>
</protein>
<dbReference type="EMBL" id="SMMG02000002">
    <property type="protein sequence ID" value="KAA3483684.1"/>
    <property type="molecule type" value="Genomic_DNA"/>
</dbReference>
<sequence length="70" mass="8004">MARLRWTALVSRKGSRNFVTLGKEAIGQGIKDLFTTVEYKGESFGKSEDVRDFDRHIKESSSDLEFVCIF</sequence>
<dbReference type="Proteomes" id="UP000325315">
    <property type="component" value="Unassembled WGS sequence"/>
</dbReference>
<proteinExistence type="predicted"/>